<reference evidence="14 15" key="1">
    <citation type="submission" date="2017-07" db="EMBL/GenBank/DDBJ databases">
        <title>An improved, manually edited Actinidia chinensis var. chinensis (kiwifruit) genome highlights the challenges associated with draft genomes and gene prediction in plants.</title>
        <authorList>
            <person name="Pilkington S."/>
            <person name="Crowhurst R."/>
            <person name="Hilario E."/>
            <person name="Nardozza S."/>
            <person name="Fraser L."/>
            <person name="Peng Y."/>
            <person name="Gunaseelan K."/>
            <person name="Simpson R."/>
            <person name="Tahir J."/>
            <person name="Deroles S."/>
            <person name="Templeton K."/>
            <person name="Luo Z."/>
            <person name="Davy M."/>
            <person name="Cheng C."/>
            <person name="Mcneilage M."/>
            <person name="Scaglione D."/>
            <person name="Liu Y."/>
            <person name="Zhang Q."/>
            <person name="Datson P."/>
            <person name="De Silva N."/>
            <person name="Gardiner S."/>
            <person name="Bassett H."/>
            <person name="Chagne D."/>
            <person name="Mccallum J."/>
            <person name="Dzierzon H."/>
            <person name="Deng C."/>
            <person name="Wang Y.-Y."/>
            <person name="Barron N."/>
            <person name="Manako K."/>
            <person name="Bowen J."/>
            <person name="Foster T."/>
            <person name="Erridge Z."/>
            <person name="Tiffin H."/>
            <person name="Waite C."/>
            <person name="Davies K."/>
            <person name="Grierson E."/>
            <person name="Laing W."/>
            <person name="Kirk R."/>
            <person name="Chen X."/>
            <person name="Wood M."/>
            <person name="Montefiori M."/>
            <person name="Brummell D."/>
            <person name="Schwinn K."/>
            <person name="Catanach A."/>
            <person name="Fullerton C."/>
            <person name="Li D."/>
            <person name="Meiyalaghan S."/>
            <person name="Nieuwenhuizen N."/>
            <person name="Read N."/>
            <person name="Prakash R."/>
            <person name="Hunter D."/>
            <person name="Zhang H."/>
            <person name="Mckenzie M."/>
            <person name="Knabel M."/>
            <person name="Harris A."/>
            <person name="Allan A."/>
            <person name="Chen A."/>
            <person name="Janssen B."/>
            <person name="Plunkett B."/>
            <person name="Dwamena C."/>
            <person name="Voogd C."/>
            <person name="Leif D."/>
            <person name="Lafferty D."/>
            <person name="Souleyre E."/>
            <person name="Varkonyi-Gasic E."/>
            <person name="Gambi F."/>
            <person name="Hanley J."/>
            <person name="Yao J.-L."/>
            <person name="Cheung J."/>
            <person name="David K."/>
            <person name="Warren B."/>
            <person name="Marsh K."/>
            <person name="Snowden K."/>
            <person name="Lin-Wang K."/>
            <person name="Brian L."/>
            <person name="Martinez-Sanchez M."/>
            <person name="Wang M."/>
            <person name="Ileperuma N."/>
            <person name="Macnee N."/>
            <person name="Campin R."/>
            <person name="Mcatee P."/>
            <person name="Drummond R."/>
            <person name="Espley R."/>
            <person name="Ireland H."/>
            <person name="Wu R."/>
            <person name="Atkinson R."/>
            <person name="Karunairetnam S."/>
            <person name="Bulley S."/>
            <person name="Chunkath S."/>
            <person name="Hanley Z."/>
            <person name="Storey R."/>
            <person name="Thrimawithana A."/>
            <person name="Thomson S."/>
            <person name="David C."/>
            <person name="Testolin R."/>
        </authorList>
    </citation>
    <scope>NUCLEOTIDE SEQUENCE [LARGE SCALE GENOMIC DNA]</scope>
    <source>
        <strain evidence="15">cv. Red5</strain>
        <tissue evidence="14">Young leaf</tissue>
    </source>
</reference>
<gene>
    <name evidence="14" type="ORF">CEY00_Acc31139</name>
</gene>
<dbReference type="Pfam" id="PF26253">
    <property type="entry name" value="RdRP_head"/>
    <property type="match status" value="1"/>
</dbReference>
<dbReference type="Pfam" id="PF05183">
    <property type="entry name" value="RdRP"/>
    <property type="match status" value="1"/>
</dbReference>
<evidence type="ECO:0000256" key="3">
    <source>
        <dbReference type="ARBA" id="ARBA00022679"/>
    </source>
</evidence>
<dbReference type="Proteomes" id="UP000241394">
    <property type="component" value="Chromosome LG27"/>
</dbReference>
<evidence type="ECO:0000256" key="7">
    <source>
        <dbReference type="ARBA" id="ARBA00048744"/>
    </source>
</evidence>
<proteinExistence type="inferred from homology"/>
<evidence type="ECO:0000256" key="6">
    <source>
        <dbReference type="ARBA" id="ARBA00023158"/>
    </source>
</evidence>
<dbReference type="Pfam" id="PF26252">
    <property type="entry name" value="RdRP_helical"/>
    <property type="match status" value="1"/>
</dbReference>
<dbReference type="InterPro" id="IPR057590">
    <property type="entry name" value="PH_RDR1/2-like"/>
</dbReference>
<evidence type="ECO:0000259" key="9">
    <source>
        <dbReference type="Pfam" id="PF05183"/>
    </source>
</evidence>
<organism evidence="14 15">
    <name type="scientific">Actinidia chinensis var. chinensis</name>
    <name type="common">Chinese soft-hair kiwi</name>
    <dbReference type="NCBI Taxonomy" id="1590841"/>
    <lineage>
        <taxon>Eukaryota</taxon>
        <taxon>Viridiplantae</taxon>
        <taxon>Streptophyta</taxon>
        <taxon>Embryophyta</taxon>
        <taxon>Tracheophyta</taxon>
        <taxon>Spermatophyta</taxon>
        <taxon>Magnoliopsida</taxon>
        <taxon>eudicotyledons</taxon>
        <taxon>Gunneridae</taxon>
        <taxon>Pentapetalae</taxon>
        <taxon>asterids</taxon>
        <taxon>Ericales</taxon>
        <taxon>Actinidiaceae</taxon>
        <taxon>Actinidia</taxon>
    </lineage>
</organism>
<dbReference type="InParanoid" id="A0A2R6PAX2"/>
<dbReference type="GO" id="GO:0030422">
    <property type="term" value="P:siRNA processing"/>
    <property type="evidence" value="ECO:0007669"/>
    <property type="project" value="TreeGrafter"/>
</dbReference>
<name>A0A2R6PAX2_ACTCC</name>
<evidence type="ECO:0000256" key="1">
    <source>
        <dbReference type="ARBA" id="ARBA00005762"/>
    </source>
</evidence>
<dbReference type="EMBL" id="NKQK01000027">
    <property type="protein sequence ID" value="PSR88110.1"/>
    <property type="molecule type" value="Genomic_DNA"/>
</dbReference>
<dbReference type="InterPro" id="IPR058752">
    <property type="entry name" value="RDRP_C_head"/>
</dbReference>
<reference evidence="15" key="2">
    <citation type="journal article" date="2018" name="BMC Genomics">
        <title>A manually annotated Actinidia chinensis var. chinensis (kiwifruit) genome highlights the challenges associated with draft genomes and gene prediction in plants.</title>
        <authorList>
            <person name="Pilkington S.M."/>
            <person name="Crowhurst R."/>
            <person name="Hilario E."/>
            <person name="Nardozza S."/>
            <person name="Fraser L."/>
            <person name="Peng Y."/>
            <person name="Gunaseelan K."/>
            <person name="Simpson R."/>
            <person name="Tahir J."/>
            <person name="Deroles S.C."/>
            <person name="Templeton K."/>
            <person name="Luo Z."/>
            <person name="Davy M."/>
            <person name="Cheng C."/>
            <person name="McNeilage M."/>
            <person name="Scaglione D."/>
            <person name="Liu Y."/>
            <person name="Zhang Q."/>
            <person name="Datson P."/>
            <person name="De Silva N."/>
            <person name="Gardiner S.E."/>
            <person name="Bassett H."/>
            <person name="Chagne D."/>
            <person name="McCallum J."/>
            <person name="Dzierzon H."/>
            <person name="Deng C."/>
            <person name="Wang Y.Y."/>
            <person name="Barron L."/>
            <person name="Manako K."/>
            <person name="Bowen J."/>
            <person name="Foster T.M."/>
            <person name="Erridge Z.A."/>
            <person name="Tiffin H."/>
            <person name="Waite C.N."/>
            <person name="Davies K.M."/>
            <person name="Grierson E.P."/>
            <person name="Laing W.A."/>
            <person name="Kirk R."/>
            <person name="Chen X."/>
            <person name="Wood M."/>
            <person name="Montefiori M."/>
            <person name="Brummell D.A."/>
            <person name="Schwinn K.E."/>
            <person name="Catanach A."/>
            <person name="Fullerton C."/>
            <person name="Li D."/>
            <person name="Meiyalaghan S."/>
            <person name="Nieuwenhuizen N."/>
            <person name="Read N."/>
            <person name="Prakash R."/>
            <person name="Hunter D."/>
            <person name="Zhang H."/>
            <person name="McKenzie M."/>
            <person name="Knabel M."/>
            <person name="Harris A."/>
            <person name="Allan A.C."/>
            <person name="Gleave A."/>
            <person name="Chen A."/>
            <person name="Janssen B.J."/>
            <person name="Plunkett B."/>
            <person name="Ampomah-Dwamena C."/>
            <person name="Voogd C."/>
            <person name="Leif D."/>
            <person name="Lafferty D."/>
            <person name="Souleyre E.J.F."/>
            <person name="Varkonyi-Gasic E."/>
            <person name="Gambi F."/>
            <person name="Hanley J."/>
            <person name="Yao J.L."/>
            <person name="Cheung J."/>
            <person name="David K.M."/>
            <person name="Warren B."/>
            <person name="Marsh K."/>
            <person name="Snowden K.C."/>
            <person name="Lin-Wang K."/>
            <person name="Brian L."/>
            <person name="Martinez-Sanchez M."/>
            <person name="Wang M."/>
            <person name="Ileperuma N."/>
            <person name="Macnee N."/>
            <person name="Campin R."/>
            <person name="McAtee P."/>
            <person name="Drummond R.S.M."/>
            <person name="Espley R.V."/>
            <person name="Ireland H.S."/>
            <person name="Wu R."/>
            <person name="Atkinson R.G."/>
            <person name="Karunairetnam S."/>
            <person name="Bulley S."/>
            <person name="Chunkath S."/>
            <person name="Hanley Z."/>
            <person name="Storey R."/>
            <person name="Thrimawithana A.H."/>
            <person name="Thomson S."/>
            <person name="David C."/>
            <person name="Testolin R."/>
            <person name="Huang H."/>
            <person name="Hellens R.P."/>
            <person name="Schaffer R.J."/>
        </authorList>
    </citation>
    <scope>NUCLEOTIDE SEQUENCE [LARGE SCALE GENOMIC DNA]</scope>
    <source>
        <strain evidence="15">cv. Red5</strain>
    </source>
</reference>
<evidence type="ECO:0000256" key="8">
    <source>
        <dbReference type="RuleBase" id="RU363098"/>
    </source>
</evidence>
<evidence type="ECO:0000259" key="13">
    <source>
        <dbReference type="Pfam" id="PF26253"/>
    </source>
</evidence>
<dbReference type="AlphaFoldDB" id="A0A2R6PAX2"/>
<protein>
    <recommendedName>
        <fullName evidence="8">RNA-dependent RNA polymerase</fullName>
        <ecNumber evidence="8">2.7.7.48</ecNumber>
    </recommendedName>
</protein>
<dbReference type="InterPro" id="IPR058763">
    <property type="entry name" value="RRM_RDR1/2-like"/>
</dbReference>
<keyword evidence="6 8" id="KW-0943">RNA-mediated gene silencing</keyword>
<dbReference type="GO" id="GO:0003723">
    <property type="term" value="F:RNA binding"/>
    <property type="evidence" value="ECO:0007669"/>
    <property type="project" value="UniProtKB-KW"/>
</dbReference>
<evidence type="ECO:0000313" key="14">
    <source>
        <dbReference type="EMBL" id="PSR88110.1"/>
    </source>
</evidence>
<dbReference type="STRING" id="1590841.A0A2R6PAX2"/>
<feature type="domain" description="RDRP core" evidence="9">
    <location>
        <begin position="367"/>
        <end position="945"/>
    </location>
</feature>
<dbReference type="Pfam" id="PF24823">
    <property type="entry name" value="PH_RDR2"/>
    <property type="match status" value="1"/>
</dbReference>
<evidence type="ECO:0000256" key="5">
    <source>
        <dbReference type="ARBA" id="ARBA00022884"/>
    </source>
</evidence>
<keyword evidence="5 8" id="KW-0694">RNA-binding</keyword>
<keyword evidence="4 8" id="KW-0548">Nucleotidyltransferase</keyword>
<keyword evidence="3 8" id="KW-0808">Transferase</keyword>
<feature type="domain" description="RDR1/2-like RRM" evidence="11">
    <location>
        <begin position="4"/>
        <end position="80"/>
    </location>
</feature>
<evidence type="ECO:0000259" key="12">
    <source>
        <dbReference type="Pfam" id="PF26252"/>
    </source>
</evidence>
<comment type="catalytic activity">
    <reaction evidence="7 8">
        <text>RNA(n) + a ribonucleoside 5'-triphosphate = RNA(n+1) + diphosphate</text>
        <dbReference type="Rhea" id="RHEA:21248"/>
        <dbReference type="Rhea" id="RHEA-COMP:14527"/>
        <dbReference type="Rhea" id="RHEA-COMP:17342"/>
        <dbReference type="ChEBI" id="CHEBI:33019"/>
        <dbReference type="ChEBI" id="CHEBI:61557"/>
        <dbReference type="ChEBI" id="CHEBI:140395"/>
        <dbReference type="EC" id="2.7.7.48"/>
    </reaction>
</comment>
<keyword evidence="2 8" id="KW-0696">RNA-directed RNA polymerase</keyword>
<dbReference type="EC" id="2.7.7.48" evidence="8"/>
<keyword evidence="15" id="KW-1185">Reference proteome</keyword>
<dbReference type="PANTHER" id="PTHR23079">
    <property type="entry name" value="RNA-DEPENDENT RNA POLYMERASE"/>
    <property type="match status" value="1"/>
</dbReference>
<evidence type="ECO:0000313" key="15">
    <source>
        <dbReference type="Proteomes" id="UP000241394"/>
    </source>
</evidence>
<evidence type="ECO:0000259" key="10">
    <source>
        <dbReference type="Pfam" id="PF24823"/>
    </source>
</evidence>
<dbReference type="FunCoup" id="A0A2R6PAX2">
    <property type="interactions" value="95"/>
</dbReference>
<evidence type="ECO:0000259" key="11">
    <source>
        <dbReference type="Pfam" id="PF26250"/>
    </source>
</evidence>
<comment type="similarity">
    <text evidence="1 8">Belongs to the RdRP family.</text>
</comment>
<dbReference type="CDD" id="cd00590">
    <property type="entry name" value="RRM_SF"/>
    <property type="match status" value="1"/>
</dbReference>
<feature type="domain" description="RDR1/2-like PH-like" evidence="10">
    <location>
        <begin position="102"/>
        <end position="245"/>
    </location>
</feature>
<comment type="function">
    <text evidence="8">Probably involved in the RNA silencing pathway and required for the generation of small interfering RNAs (siRNAs).</text>
</comment>
<dbReference type="PANTHER" id="PTHR23079:SF1">
    <property type="entry name" value="RNA-DEPENDENT RNA POLYMERASE 1"/>
    <property type="match status" value="1"/>
</dbReference>
<feature type="domain" description="RDRP C-terminal head" evidence="13">
    <location>
        <begin position="966"/>
        <end position="1107"/>
    </location>
</feature>
<accession>A0A2R6PAX2</accession>
<dbReference type="Gramene" id="PSR88110">
    <property type="protein sequence ID" value="PSR88110"/>
    <property type="gene ID" value="CEY00_Acc31139"/>
</dbReference>
<dbReference type="Pfam" id="PF26250">
    <property type="entry name" value="RRM_RdRP1_2"/>
    <property type="match status" value="1"/>
</dbReference>
<evidence type="ECO:0000256" key="4">
    <source>
        <dbReference type="ARBA" id="ARBA00022695"/>
    </source>
</evidence>
<dbReference type="GO" id="GO:0003968">
    <property type="term" value="F:RNA-directed RNA polymerase activity"/>
    <property type="evidence" value="ECO:0007669"/>
    <property type="project" value="UniProtKB-KW"/>
</dbReference>
<feature type="domain" description="RDRP helical" evidence="12">
    <location>
        <begin position="261"/>
        <end position="341"/>
    </location>
</feature>
<dbReference type="GO" id="GO:0031380">
    <property type="term" value="C:nuclear RNA-directed RNA polymerase complex"/>
    <property type="evidence" value="ECO:0007669"/>
    <property type="project" value="TreeGrafter"/>
</dbReference>
<comment type="caution">
    <text evidence="14">The sequence shown here is derived from an EMBL/GenBank/DDBJ whole genome shotgun (WGS) entry which is preliminary data.</text>
</comment>
<dbReference type="InterPro" id="IPR057596">
    <property type="entry name" value="RDRP_core"/>
</dbReference>
<sequence>MGKTIRLSGFPYLVPGETVKEFLEKHTGRGTVEALEVREPKKTGSRAYAIVQFTTAIYADYILSLASRKFYYGTSYLKAYPNDFDLVQNPKAYVHDMESVTLHFGCQISKEKFSVLWKMEDITVKFGSGLRKMYFFFSCPFVDYKLELSYENIWQLELHRPPGQTSKFLLIQLFGAPRIYKKCREESSFSYFKETPEDNWVRATDFTPSKCIGQSSGLCLELSDDVQHPNFSEYFPYYKENEGKFILEKGLSFSRSTDLVPIVVPPHGIELPYNILFKICALVQHGYLAGPTLDINFFRLVDPGRIGNVAWIIEHALEKLYYLKECCYEPATWLAEQYKKYLILNKFPRTSARTLDDGLVSVHRVQITPCKVYFSGPEVNMSNRVLRHFHEDIDNFLRVSFVDEEAGKMFSTELSPRVPFSSEELRTEIYSRILSILRDGIVIGNKKFDFLAFSSSQLRDNSAWMFASRDGLTAADIREWMGDFRQIRNVAKYAARLGQSFGSSRETLTVNQHEIEIIPDVEVVRGGNKYVFSDGIGKISADFASRVAKKCGIKSSTPSAFQIRYGGYKGVVAVDPTSSMKMSLRKSMSKYESDNTKLDVLAWSKYQPSYLNRQLITLLSTLGVGDHIFEEKQREAVEELNTILTDPLRAQEALELMAPGENTNILKEMLLCDYKPNAEPFLSMMLETFRATRLLELRTKTRIFVPRGRSMIGCLDETRTLKYGQVFVQISGAGRGRFYNSSRLMLRGFNSERNNHPVVGKVVVAKNPCLHPGDVRVLRAVNVPALHHMVDCVVFPQKGSRPHPDECSGSDLDGDVYFVCWDPDLVPPQKILPMDYTPAPTMQLDHDVTIEEVEEYFTNYIVNDSLGIIANAHTAFADAEPDKAMSDSCTKLAKLFSIAVDFPKTGVPAVIPSNLRVKEFPDFMEKPDKPTYISERVIGKLYREVKDISPESSPIRSFTREVAEKSYDPDMEVDGFKEYLDDAFDCKNEYDFKLGNLMDYYGIKTEAEILSGSIMKMSKSFDRRKDAEDVGLAVKSLRKQARTWFNAETDDVYAKASAWYYVTYHPDFWGCYNVEMNRDHFISFPWCVYDKLIHIKKDNSSNRMAHNLSVIELTD</sequence>
<dbReference type="InterPro" id="IPR007855">
    <property type="entry name" value="RDRP"/>
</dbReference>
<evidence type="ECO:0000256" key="2">
    <source>
        <dbReference type="ARBA" id="ARBA00022484"/>
    </source>
</evidence>
<dbReference type="InterPro" id="IPR058751">
    <property type="entry name" value="RDRP_helical"/>
</dbReference>
<dbReference type="OMA" id="LEIPNDC"/>
<dbReference type="OrthoDB" id="6513042at2759"/>